<dbReference type="PRINTS" id="PR00412">
    <property type="entry name" value="EPOXHYDRLASE"/>
</dbReference>
<dbReference type="InterPro" id="IPR000073">
    <property type="entry name" value="AB_hydrolase_1"/>
</dbReference>
<evidence type="ECO:0000313" key="2">
    <source>
        <dbReference type="EMBL" id="MBO0348782.1"/>
    </source>
</evidence>
<sequence length="295" mass="32798">MFPSFLPSDVEFLTESTSISLAQRIECQDILTSLGDRPIPTSFVRQGRGGPPILLLHGFDSSVFEFRRLLPLLAVHHETWAMDLLGFGFTHRLPEIPITPPGIKTHLYEFWRQLIEQPMILVGVSMGGATAIDFTLSYPNAVQKLVLIDSAGFAKGPAMGKMMFPPLGYLATQFLRNPRIRQQISLKAYCDRALATADASACASLHLQMPGWDRGTIAFTKSGGYNFLADKIEQVDKPTLILWGENDQILGTADAYKFKEAIASSQLIWIPNCGHVPHLEQPQMSADRILEWSKV</sequence>
<keyword evidence="2" id="KW-0378">Hydrolase</keyword>
<protein>
    <submittedName>
        <fullName evidence="2">Alpha/beta hydrolase</fullName>
    </submittedName>
</protein>
<feature type="domain" description="AB hydrolase-1" evidence="1">
    <location>
        <begin position="51"/>
        <end position="282"/>
    </location>
</feature>
<comment type="caution">
    <text evidence="2">The sequence shown here is derived from an EMBL/GenBank/DDBJ whole genome shotgun (WGS) entry which is preliminary data.</text>
</comment>
<organism evidence="2 3">
    <name type="scientific">Phormidium pseudopriestleyi FRX01</name>
    <dbReference type="NCBI Taxonomy" id="1759528"/>
    <lineage>
        <taxon>Bacteria</taxon>
        <taxon>Bacillati</taxon>
        <taxon>Cyanobacteriota</taxon>
        <taxon>Cyanophyceae</taxon>
        <taxon>Oscillatoriophycideae</taxon>
        <taxon>Oscillatoriales</taxon>
        <taxon>Oscillatoriaceae</taxon>
        <taxon>Phormidium</taxon>
    </lineage>
</organism>
<keyword evidence="3" id="KW-1185">Reference proteome</keyword>
<dbReference type="PANTHER" id="PTHR43689">
    <property type="entry name" value="HYDROLASE"/>
    <property type="match status" value="1"/>
</dbReference>
<dbReference type="InterPro" id="IPR029058">
    <property type="entry name" value="AB_hydrolase_fold"/>
</dbReference>
<proteinExistence type="predicted"/>
<dbReference type="InterPro" id="IPR000639">
    <property type="entry name" value="Epox_hydrolase-like"/>
</dbReference>
<dbReference type="SUPFAM" id="SSF53474">
    <property type="entry name" value="alpha/beta-Hydrolases"/>
    <property type="match status" value="1"/>
</dbReference>
<dbReference type="Gene3D" id="3.40.50.1820">
    <property type="entry name" value="alpha/beta hydrolase"/>
    <property type="match status" value="1"/>
</dbReference>
<name>A0ABS3FPH3_9CYAN</name>
<reference evidence="2 3" key="1">
    <citation type="submission" date="2021-03" db="EMBL/GenBank/DDBJ databases">
        <title>Metabolic Capacity of the Antarctic Cyanobacterium Phormidium pseudopriestleyi that Sustains Oxygenic Photosynthesis in the Presence of Hydrogen Sulfide.</title>
        <authorList>
            <person name="Lumian J.E."/>
            <person name="Jungblut A.D."/>
            <person name="Dillon M.L."/>
            <person name="Hawes I."/>
            <person name="Doran P.T."/>
            <person name="Mackey T.J."/>
            <person name="Dick G.J."/>
            <person name="Grettenberger C.L."/>
            <person name="Sumner D.Y."/>
        </authorList>
    </citation>
    <scope>NUCLEOTIDE SEQUENCE [LARGE SCALE GENOMIC DNA]</scope>
    <source>
        <strain evidence="2 3">FRX01</strain>
    </source>
</reference>
<dbReference type="RefSeq" id="WP_207087321.1">
    <property type="nucleotide sequence ID" value="NZ_JAFLQW010000185.1"/>
</dbReference>
<gene>
    <name evidence="2" type="ORF">J0895_06635</name>
</gene>
<dbReference type="PRINTS" id="PR00111">
    <property type="entry name" value="ABHYDROLASE"/>
</dbReference>
<evidence type="ECO:0000313" key="3">
    <source>
        <dbReference type="Proteomes" id="UP000664844"/>
    </source>
</evidence>
<dbReference type="Pfam" id="PF00561">
    <property type="entry name" value="Abhydrolase_1"/>
    <property type="match status" value="1"/>
</dbReference>
<accession>A0ABS3FPH3</accession>
<dbReference type="EMBL" id="JAFLQW010000185">
    <property type="protein sequence ID" value="MBO0348782.1"/>
    <property type="molecule type" value="Genomic_DNA"/>
</dbReference>
<dbReference type="PANTHER" id="PTHR43689:SF8">
    <property type="entry name" value="ALPHA_BETA-HYDROLASES SUPERFAMILY PROTEIN"/>
    <property type="match status" value="1"/>
</dbReference>
<evidence type="ECO:0000259" key="1">
    <source>
        <dbReference type="Pfam" id="PF00561"/>
    </source>
</evidence>
<dbReference type="GO" id="GO:0016787">
    <property type="term" value="F:hydrolase activity"/>
    <property type="evidence" value="ECO:0007669"/>
    <property type="project" value="UniProtKB-KW"/>
</dbReference>
<dbReference type="Proteomes" id="UP000664844">
    <property type="component" value="Unassembled WGS sequence"/>
</dbReference>